<dbReference type="OrthoDB" id="9809023at2"/>
<name>A0A0J8GI34_9LIST</name>
<evidence type="ECO:0008006" key="3">
    <source>
        <dbReference type="Google" id="ProtNLM"/>
    </source>
</evidence>
<dbReference type="Gene3D" id="3.30.70.1120">
    <property type="entry name" value="TT1725-like"/>
    <property type="match status" value="1"/>
</dbReference>
<dbReference type="InterPro" id="IPR007546">
    <property type="entry name" value="DUF503"/>
</dbReference>
<sequence>MIIYSVVATFYIQDAGNLKEKRAVLQRVLMRTRQKFNVSIAEVDFLDKWQRTEIGFTIVGNSRVQTEKEGQEVLRFLDSFPEWERLLTDVEWL</sequence>
<dbReference type="PATRIC" id="fig|1430899.3.peg.786"/>
<proteinExistence type="predicted"/>
<dbReference type="SUPFAM" id="SSF103007">
    <property type="entry name" value="Hypothetical protein TT1725"/>
    <property type="match status" value="1"/>
</dbReference>
<evidence type="ECO:0000313" key="1">
    <source>
        <dbReference type="EMBL" id="KMT60634.1"/>
    </source>
</evidence>
<dbReference type="PANTHER" id="PTHR36441:SF1">
    <property type="entry name" value="DUF503 DOMAIN-CONTAINING PROTEIN"/>
    <property type="match status" value="1"/>
</dbReference>
<dbReference type="EMBL" id="AZHO01000007">
    <property type="protein sequence ID" value="KMT60634.1"/>
    <property type="molecule type" value="Genomic_DNA"/>
</dbReference>
<reference evidence="1 2" key="1">
    <citation type="journal article" date="2015" name="Genome Biol. Evol.">
        <title>Comparative Genomics of Listeria Sensu Lato: Genus-Wide Differences in Evolutionary Dynamics and the Progressive Gain of Complex, Potentially Pathogenicity-Related Traits through Lateral Gene Transfer.</title>
        <authorList>
            <person name="Chiara M."/>
            <person name="Caruso M."/>
            <person name="D'Erchia A.M."/>
            <person name="Manzari C."/>
            <person name="Fraccalvieri R."/>
            <person name="Goffredo E."/>
            <person name="Latorre L."/>
            <person name="Miccolupo A."/>
            <person name="Padalino I."/>
            <person name="Santagada G."/>
            <person name="Chiocco D."/>
            <person name="Pesole G."/>
            <person name="Horner D.S."/>
            <person name="Parisi A."/>
        </authorList>
    </citation>
    <scope>NUCLEOTIDE SEQUENCE [LARGE SCALE GENOMIC DNA]</scope>
    <source>
        <strain evidence="1 2">1991</strain>
    </source>
</reference>
<dbReference type="RefSeq" id="WP_007474511.1">
    <property type="nucleotide sequence ID" value="NZ_KQ130610.1"/>
</dbReference>
<evidence type="ECO:0000313" key="2">
    <source>
        <dbReference type="Proteomes" id="UP000052258"/>
    </source>
</evidence>
<protein>
    <recommendedName>
        <fullName evidence="3">YlxP-like protein</fullName>
    </recommendedName>
</protein>
<dbReference type="PANTHER" id="PTHR36441">
    <property type="entry name" value="HYPOTHETICAL CYTOSOLIC PROTEIN"/>
    <property type="match status" value="1"/>
</dbReference>
<organism evidence="1 2">
    <name type="scientific">Listeria fleischmannii 1991</name>
    <dbReference type="NCBI Taxonomy" id="1430899"/>
    <lineage>
        <taxon>Bacteria</taxon>
        <taxon>Bacillati</taxon>
        <taxon>Bacillota</taxon>
        <taxon>Bacilli</taxon>
        <taxon>Bacillales</taxon>
        <taxon>Listeriaceae</taxon>
        <taxon>Listeria</taxon>
    </lineage>
</organism>
<dbReference type="Pfam" id="PF04456">
    <property type="entry name" value="DUF503"/>
    <property type="match status" value="1"/>
</dbReference>
<dbReference type="AlphaFoldDB" id="A0A0J8GI34"/>
<accession>A0A0J8GI34</accession>
<dbReference type="InterPro" id="IPR036746">
    <property type="entry name" value="TT1725-like_sf"/>
</dbReference>
<gene>
    <name evidence="1" type="ORF">X560_0762</name>
</gene>
<dbReference type="Proteomes" id="UP000052258">
    <property type="component" value="Unassembled WGS sequence"/>
</dbReference>
<keyword evidence="2" id="KW-1185">Reference proteome</keyword>
<comment type="caution">
    <text evidence="1">The sequence shown here is derived from an EMBL/GenBank/DDBJ whole genome shotgun (WGS) entry which is preliminary data.</text>
</comment>